<keyword evidence="1" id="KW-0732">Signal</keyword>
<name>A0A1N7PMC7_9GAMM</name>
<feature type="signal peptide" evidence="1">
    <location>
        <begin position="1"/>
        <end position="19"/>
    </location>
</feature>
<proteinExistence type="predicted"/>
<dbReference type="GO" id="GO:0004553">
    <property type="term" value="F:hydrolase activity, hydrolyzing O-glycosyl compounds"/>
    <property type="evidence" value="ECO:0007669"/>
    <property type="project" value="InterPro"/>
</dbReference>
<dbReference type="PROSITE" id="PS00018">
    <property type="entry name" value="EF_HAND_1"/>
    <property type="match status" value="2"/>
</dbReference>
<dbReference type="EMBL" id="FTOH01000010">
    <property type="protein sequence ID" value="SIT11728.1"/>
    <property type="molecule type" value="Genomic_DNA"/>
</dbReference>
<gene>
    <name evidence="3" type="ORF">SAMN05421686_11091</name>
</gene>
<evidence type="ECO:0000259" key="2">
    <source>
        <dbReference type="PROSITE" id="PS51766"/>
    </source>
</evidence>
<dbReference type="GO" id="GO:0000272">
    <property type="term" value="P:polysaccharide catabolic process"/>
    <property type="evidence" value="ECO:0007669"/>
    <property type="project" value="InterPro"/>
</dbReference>
<protein>
    <recommendedName>
        <fullName evidence="2">Dockerin domain-containing protein</fullName>
    </recommendedName>
</protein>
<dbReference type="InterPro" id="IPR036439">
    <property type="entry name" value="Dockerin_dom_sf"/>
</dbReference>
<evidence type="ECO:0000313" key="4">
    <source>
        <dbReference type="Proteomes" id="UP000185639"/>
    </source>
</evidence>
<keyword evidence="4" id="KW-1185">Reference proteome</keyword>
<dbReference type="InterPro" id="IPR016134">
    <property type="entry name" value="Dockerin_dom"/>
</dbReference>
<reference evidence="4" key="1">
    <citation type="submission" date="2017-01" db="EMBL/GenBank/DDBJ databases">
        <authorList>
            <person name="Varghese N."/>
            <person name="Submissions S."/>
        </authorList>
    </citation>
    <scope>NUCLEOTIDE SEQUENCE [LARGE SCALE GENOMIC DNA]</scope>
    <source>
        <strain evidence="4">DSM 24913</strain>
    </source>
</reference>
<evidence type="ECO:0000313" key="3">
    <source>
        <dbReference type="EMBL" id="SIT11728.1"/>
    </source>
</evidence>
<dbReference type="CDD" id="cd14256">
    <property type="entry name" value="Dockerin_I"/>
    <property type="match status" value="1"/>
</dbReference>
<organism evidence="3 4">
    <name type="scientific">Thalassolituus maritimus</name>
    <dbReference type="NCBI Taxonomy" id="484498"/>
    <lineage>
        <taxon>Bacteria</taxon>
        <taxon>Pseudomonadati</taxon>
        <taxon>Pseudomonadota</taxon>
        <taxon>Gammaproteobacteria</taxon>
        <taxon>Oceanospirillales</taxon>
        <taxon>Oceanospirillaceae</taxon>
        <taxon>Thalassolituus</taxon>
    </lineage>
</organism>
<dbReference type="Proteomes" id="UP000185639">
    <property type="component" value="Unassembled WGS sequence"/>
</dbReference>
<dbReference type="PROSITE" id="PS51766">
    <property type="entry name" value="DOCKERIN"/>
    <property type="match status" value="1"/>
</dbReference>
<dbReference type="InterPro" id="IPR002105">
    <property type="entry name" value="Dockerin_1_rpt"/>
</dbReference>
<dbReference type="Pfam" id="PF00404">
    <property type="entry name" value="Dockerin_1"/>
    <property type="match status" value="1"/>
</dbReference>
<sequence length="625" mass="67770">MKRSALFIATTVASITAQALEITSVESIYDTARVSEDLLITSNTVDDVVFESQLTGQPHRTSYDISTKSFSEALVLLEQTNLYPVGYFSSYPSLPVDQAALNQLTSEGVALNDSAYQAHIESLIGNIRYSGLEATSDSDLTLQGIDDASIFIHELSTSTHYQCDRSTYNVQVSPAQQPTSCAIFAVDSDINKFQSFGSVSYINDVLLTAYQNQVTAYKSGLSYTIPTSSSLNDLRINNTTTPIITRKTSGDSEVYRLNPDGSISVLSTSGIALGTYSDIQINDSYLLVVDRYSEGTQSGFCEYTINGVEITCNTELQPLPFTTSDLDQNTPNEITGYTQFITLGYDSEVLTGFIGYQGITVMPVLIDLETSELTSLTTPLIDNLNDVLGTTYVNEVRTTISGLVSTLPASQKHPGMSAAMEAEVIEDLVAKFAVSAYAEYIASGDAANSVQNTSPANIADLLLMTASEPQFIEANYIKTPIAKYNIAREPDSLELTISLPNVEAQSGVEAVIIDSESVRSEKTSDANGRIMIEYSGNGTFDIALSYPNHVFECTTVDLNSTTSASVELLAGDFNNDGLINSTDLWRYYIRYFYPSTNFDVNNDGSVNGDDLAMIEANQGAVQCDL</sequence>
<feature type="chain" id="PRO_5013020978" description="Dockerin domain-containing protein" evidence="1">
    <location>
        <begin position="20"/>
        <end position="625"/>
    </location>
</feature>
<dbReference type="RefSeq" id="WP_076517387.1">
    <property type="nucleotide sequence ID" value="NZ_FTOH01000010.1"/>
</dbReference>
<dbReference type="AlphaFoldDB" id="A0A1N7PMC7"/>
<dbReference type="InterPro" id="IPR018247">
    <property type="entry name" value="EF_Hand_1_Ca_BS"/>
</dbReference>
<feature type="domain" description="Dockerin" evidence="2">
    <location>
        <begin position="566"/>
        <end position="625"/>
    </location>
</feature>
<dbReference type="SUPFAM" id="SSF63446">
    <property type="entry name" value="Type I dockerin domain"/>
    <property type="match status" value="1"/>
</dbReference>
<dbReference type="Gene3D" id="2.60.40.4130">
    <property type="match status" value="1"/>
</dbReference>
<evidence type="ECO:0000256" key="1">
    <source>
        <dbReference type="SAM" id="SignalP"/>
    </source>
</evidence>
<accession>A0A1N7PMC7</accession>